<accession>A0ABY4C0M5</accession>
<proteinExistence type="predicted"/>
<evidence type="ECO:0000313" key="3">
    <source>
        <dbReference type="Proteomes" id="UP000832097"/>
    </source>
</evidence>
<feature type="region of interest" description="Disordered" evidence="1">
    <location>
        <begin position="378"/>
        <end position="422"/>
    </location>
</feature>
<dbReference type="Proteomes" id="UP000832097">
    <property type="component" value="Chromosome"/>
</dbReference>
<protein>
    <recommendedName>
        <fullName evidence="4">Protein kinase domain-containing protein</fullName>
    </recommendedName>
</protein>
<dbReference type="InterPro" id="IPR011009">
    <property type="entry name" value="Kinase-like_dom_sf"/>
</dbReference>
<feature type="compositionally biased region" description="Low complexity" evidence="1">
    <location>
        <begin position="401"/>
        <end position="411"/>
    </location>
</feature>
<dbReference type="SUPFAM" id="SSF56112">
    <property type="entry name" value="Protein kinase-like (PK-like)"/>
    <property type="match status" value="1"/>
</dbReference>
<sequence>MGEWHDRSDGEQVIAGYRVVRRVATGDRAALYLAAAVVGGDAGSGADDGVRDGASDDPARLVVLRVYPATADAERLALDVEAMTGDPRSAIPRLTDVATLADGQVCLIVERLAGPSLAAVLQERTLSAGEAVTVLAPIAAELGRLERRGLAPTRLSPADLVFDGAGRPRLIGTGAMVRLAGEGVDAATRVARVRESHAAFGGLIAEVARASRPSAPIERVRQLVEAQLAARPFVADSESYERALFEAATPSPVAGRWDGHVVRRSVAPPPSAALLRPVLSAAGASPIAAREPDTSDAVASDRRRVRAARSGLVRITADLLAIPRTDGPRAEPAGADRSARLGERIRRGIRRRRAPLTVAALIGGATLVLALTVVSPSGGSSGAGSDTGAPATAGAPGGSAGADEAAAGPETTGERAGGAAADSSLVVQGDDPAAAVAELLRVRAGCLADLDTACVEAVAQPGSALAAADRDAVLSARDGGTIAIDVFDLDHVAVIGSMGAAWLVQVPRSDEREPASVLAMSTEAGWRLREIFD</sequence>
<evidence type="ECO:0000256" key="1">
    <source>
        <dbReference type="SAM" id="MobiDB-lite"/>
    </source>
</evidence>
<reference evidence="2 3" key="1">
    <citation type="submission" date="2022-03" db="EMBL/GenBank/DDBJ databases">
        <title>Mucilaginibacter sp. isolated from the gut of Protaetia brevitarsis seulensis larvae.</title>
        <authorList>
            <person name="Won M."/>
            <person name="Kim S.-J."/>
            <person name="Kwon S.-W."/>
        </authorList>
    </citation>
    <scope>NUCLEOTIDE SEQUENCE [LARGE SCALE GENOMIC DNA]</scope>
    <source>
        <strain evidence="2 3">CFWR-12</strain>
    </source>
</reference>
<organism evidence="2 3">
    <name type="scientific">Agromyces larvae</name>
    <dbReference type="NCBI Taxonomy" id="2929802"/>
    <lineage>
        <taxon>Bacteria</taxon>
        <taxon>Bacillati</taxon>
        <taxon>Actinomycetota</taxon>
        <taxon>Actinomycetes</taxon>
        <taxon>Micrococcales</taxon>
        <taxon>Microbacteriaceae</taxon>
        <taxon>Agromyces</taxon>
    </lineage>
</organism>
<keyword evidence="3" id="KW-1185">Reference proteome</keyword>
<dbReference type="RefSeq" id="WP_243557305.1">
    <property type="nucleotide sequence ID" value="NZ_CP094528.1"/>
</dbReference>
<evidence type="ECO:0008006" key="4">
    <source>
        <dbReference type="Google" id="ProtNLM"/>
    </source>
</evidence>
<gene>
    <name evidence="2" type="ORF">MTO99_04405</name>
</gene>
<dbReference type="EMBL" id="CP094528">
    <property type="protein sequence ID" value="UOE45027.1"/>
    <property type="molecule type" value="Genomic_DNA"/>
</dbReference>
<evidence type="ECO:0000313" key="2">
    <source>
        <dbReference type="EMBL" id="UOE45027.1"/>
    </source>
</evidence>
<feature type="compositionally biased region" description="Low complexity" evidence="1">
    <location>
        <begin position="378"/>
        <end position="394"/>
    </location>
</feature>
<name>A0ABY4C0M5_9MICO</name>